<dbReference type="EMBL" id="CP013140">
    <property type="protein sequence ID" value="ALN58289.1"/>
    <property type="molecule type" value="Genomic_DNA"/>
</dbReference>
<dbReference type="Proteomes" id="UP000061569">
    <property type="component" value="Chromosome"/>
</dbReference>
<accession>A0A0S2DIL3</accession>
<dbReference type="KEGG" id="lez:GLE_2941"/>
<evidence type="ECO:0000313" key="2">
    <source>
        <dbReference type="Proteomes" id="UP000061569"/>
    </source>
</evidence>
<reference evidence="1 2" key="1">
    <citation type="submission" date="2015-11" db="EMBL/GenBank/DDBJ databases">
        <title>Genome sequences of Lysobacter enzymogenes strain C3 and Lysobacter antibioticus ATCC 29479.</title>
        <authorList>
            <person name="Kobayashi D.Y."/>
        </authorList>
    </citation>
    <scope>NUCLEOTIDE SEQUENCE [LARGE SCALE GENOMIC DNA]</scope>
    <source>
        <strain evidence="1 2">C3</strain>
    </source>
</reference>
<evidence type="ECO:0000313" key="1">
    <source>
        <dbReference type="EMBL" id="ALN58289.1"/>
    </source>
</evidence>
<organism evidence="1 2">
    <name type="scientific">Lysobacter enzymogenes</name>
    <dbReference type="NCBI Taxonomy" id="69"/>
    <lineage>
        <taxon>Bacteria</taxon>
        <taxon>Pseudomonadati</taxon>
        <taxon>Pseudomonadota</taxon>
        <taxon>Gammaproteobacteria</taxon>
        <taxon>Lysobacterales</taxon>
        <taxon>Lysobacteraceae</taxon>
        <taxon>Lysobacter</taxon>
    </lineage>
</organism>
<gene>
    <name evidence="1" type="ORF">GLE_2941</name>
</gene>
<sequence>MGGASAPKLFDQFASGLIASEPKASGLKALPQKPSLASPIAIVGGASAPTLFDQFAL</sequence>
<name>A0A0S2DIL3_LYSEN</name>
<proteinExistence type="predicted"/>
<dbReference type="STRING" id="69.GLE_2941"/>
<dbReference type="AlphaFoldDB" id="A0A0S2DIL3"/>
<protein>
    <submittedName>
        <fullName evidence="1">Uncharacterized protein</fullName>
    </submittedName>
</protein>
<dbReference type="PATRIC" id="fig|69.6.peg.2903"/>